<dbReference type="InterPro" id="IPR003616">
    <property type="entry name" value="Post-SET_dom"/>
</dbReference>
<dbReference type="PROSITE" id="PS50280">
    <property type="entry name" value="SET"/>
    <property type="match status" value="1"/>
</dbReference>
<evidence type="ECO:0000259" key="6">
    <source>
        <dbReference type="PROSITE" id="PS50280"/>
    </source>
</evidence>
<evidence type="ECO:0000313" key="10">
    <source>
        <dbReference type="Proteomes" id="UP000091897"/>
    </source>
</evidence>
<feature type="domain" description="SET" evidence="6">
    <location>
        <begin position="8"/>
        <end position="122"/>
    </location>
</feature>
<evidence type="ECO:0000259" key="7">
    <source>
        <dbReference type="PROSITE" id="PS50868"/>
    </source>
</evidence>
<dbReference type="SMART" id="SM00317">
    <property type="entry name" value="SET"/>
    <property type="match status" value="1"/>
</dbReference>
<dbReference type="InterPro" id="IPR050777">
    <property type="entry name" value="SET2_Histone-Lys_MeTrsfase"/>
</dbReference>
<dbReference type="KEGG" id="bbro:BAU06_00420"/>
<feature type="domain" description="Post-SET" evidence="7">
    <location>
        <begin position="135"/>
        <end position="151"/>
    </location>
</feature>
<sequence length="163" mass="18199">MTEATPKPWHVVRRSKLHGNGVFAARKIPAGTRILEYGGKRISAKEADRRHPTNPDDPFHTFFFSLSSGKVIDGGDHGNDARWINHSCAPNCESQEGSGGKRVYIHALRDIKRGEELFYDYGLVLDGKITKAMKEGYKCLCGAPECRGTMLALPEKKKKKKKD</sequence>
<dbReference type="InterPro" id="IPR046341">
    <property type="entry name" value="SET_dom_sf"/>
</dbReference>
<proteinExistence type="predicted"/>
<dbReference type="RefSeq" id="WP_066342715.1">
    <property type="nucleotide sequence ID" value="NZ_CBCSFJ010000012.1"/>
</dbReference>
<evidence type="ECO:0000313" key="8">
    <source>
        <dbReference type="EMBL" id="ANN64979.1"/>
    </source>
</evidence>
<dbReference type="EMBL" id="CP016170">
    <property type="protein sequence ID" value="ANN64979.1"/>
    <property type="molecule type" value="Genomic_DNA"/>
</dbReference>
<evidence type="ECO:0000313" key="9">
    <source>
        <dbReference type="EMBL" id="ANN70009.1"/>
    </source>
</evidence>
<dbReference type="GO" id="GO:0008168">
    <property type="term" value="F:methyltransferase activity"/>
    <property type="evidence" value="ECO:0007669"/>
    <property type="project" value="UniProtKB-KW"/>
</dbReference>
<dbReference type="GO" id="GO:0032259">
    <property type="term" value="P:methylation"/>
    <property type="evidence" value="ECO:0007669"/>
    <property type="project" value="UniProtKB-KW"/>
</dbReference>
<dbReference type="Pfam" id="PF00856">
    <property type="entry name" value="SET"/>
    <property type="match status" value="1"/>
</dbReference>
<evidence type="ECO:0000256" key="3">
    <source>
        <dbReference type="ARBA" id="ARBA00022603"/>
    </source>
</evidence>
<keyword evidence="5" id="KW-0949">S-adenosyl-L-methionine</keyword>
<dbReference type="EMBL" id="CP016171">
    <property type="protein sequence ID" value="ANN70009.1"/>
    <property type="molecule type" value="Genomic_DNA"/>
</dbReference>
<evidence type="ECO:0000256" key="4">
    <source>
        <dbReference type="ARBA" id="ARBA00022679"/>
    </source>
</evidence>
<dbReference type="PANTHER" id="PTHR22884">
    <property type="entry name" value="SET DOMAIN PROTEINS"/>
    <property type="match status" value="1"/>
</dbReference>
<dbReference type="GO" id="GO:0005694">
    <property type="term" value="C:chromosome"/>
    <property type="evidence" value="ECO:0007669"/>
    <property type="project" value="UniProtKB-SubCell"/>
</dbReference>
<dbReference type="Gene3D" id="2.170.270.10">
    <property type="entry name" value="SET domain"/>
    <property type="match status" value="1"/>
</dbReference>
<dbReference type="Proteomes" id="UP000091897">
    <property type="component" value="Chromosome"/>
</dbReference>
<dbReference type="PROSITE" id="PS50868">
    <property type="entry name" value="POST_SET"/>
    <property type="match status" value="1"/>
</dbReference>
<protein>
    <submittedName>
        <fullName evidence="9">SET domain-containing protein-lysine N-methyltransferase</fullName>
    </submittedName>
</protein>
<dbReference type="AlphaFoldDB" id="A0A193FCU0"/>
<dbReference type="InterPro" id="IPR001214">
    <property type="entry name" value="SET_dom"/>
</dbReference>
<keyword evidence="10" id="KW-1185">Reference proteome</keyword>
<dbReference type="Proteomes" id="UP000092213">
    <property type="component" value="Chromosome"/>
</dbReference>
<accession>A0A193FCU0</accession>
<evidence type="ECO:0000313" key="11">
    <source>
        <dbReference type="Proteomes" id="UP000092213"/>
    </source>
</evidence>
<name>A0A193FCU0_9BORD</name>
<evidence type="ECO:0000256" key="5">
    <source>
        <dbReference type="ARBA" id="ARBA00022691"/>
    </source>
</evidence>
<evidence type="ECO:0000256" key="2">
    <source>
        <dbReference type="ARBA" id="ARBA00022454"/>
    </source>
</evidence>
<dbReference type="SUPFAM" id="SSF82199">
    <property type="entry name" value="SET domain"/>
    <property type="match status" value="1"/>
</dbReference>
<keyword evidence="3 9" id="KW-0489">Methyltransferase</keyword>
<organism evidence="9 11">
    <name type="scientific">Bordetella bronchialis</name>
    <dbReference type="NCBI Taxonomy" id="463025"/>
    <lineage>
        <taxon>Bacteria</taxon>
        <taxon>Pseudomonadati</taxon>
        <taxon>Pseudomonadota</taxon>
        <taxon>Betaproteobacteria</taxon>
        <taxon>Burkholderiales</taxon>
        <taxon>Alcaligenaceae</taxon>
        <taxon>Bordetella</taxon>
    </lineage>
</organism>
<keyword evidence="2" id="KW-0158">Chromosome</keyword>
<gene>
    <name evidence="8" type="ORF">BAU06_00420</name>
    <name evidence="9" type="ORF">BAU08_00410</name>
</gene>
<keyword evidence="4 9" id="KW-0808">Transferase</keyword>
<reference evidence="10 11" key="1">
    <citation type="submission" date="2016-06" db="EMBL/GenBank/DDBJ databases">
        <title>Complete genome sequences of Bordetella bronchialis and Bordetella flabilis.</title>
        <authorList>
            <person name="LiPuma J.J."/>
            <person name="Spilker T."/>
        </authorList>
    </citation>
    <scope>NUCLEOTIDE SEQUENCE [LARGE SCALE GENOMIC DNA]</scope>
    <source>
        <strain evidence="9 11">AU17976</strain>
        <strain evidence="8 10">AU3182</strain>
    </source>
</reference>
<comment type="subcellular location">
    <subcellularLocation>
        <location evidence="1">Chromosome</location>
    </subcellularLocation>
</comment>
<evidence type="ECO:0000256" key="1">
    <source>
        <dbReference type="ARBA" id="ARBA00004286"/>
    </source>
</evidence>
<dbReference type="STRING" id="463025.BAU08_00410"/>
<dbReference type="OrthoDB" id="9790349at2"/>